<comment type="caution">
    <text evidence="1">The sequence shown here is derived from an EMBL/GenBank/DDBJ whole genome shotgun (WGS) entry which is preliminary data.</text>
</comment>
<gene>
    <name evidence="1" type="ORF">RB653_006129</name>
</gene>
<protein>
    <submittedName>
        <fullName evidence="1">Uncharacterized protein</fullName>
    </submittedName>
</protein>
<dbReference type="EMBL" id="JAVFKY010000001">
    <property type="protein sequence ID" value="KAK5584517.1"/>
    <property type="molecule type" value="Genomic_DNA"/>
</dbReference>
<keyword evidence="2" id="KW-1185">Reference proteome</keyword>
<evidence type="ECO:0000313" key="2">
    <source>
        <dbReference type="Proteomes" id="UP001344447"/>
    </source>
</evidence>
<dbReference type="Proteomes" id="UP001344447">
    <property type="component" value="Unassembled WGS sequence"/>
</dbReference>
<accession>A0AAN7U8W1</accession>
<proteinExistence type="predicted"/>
<reference evidence="1 2" key="1">
    <citation type="submission" date="2023-11" db="EMBL/GenBank/DDBJ databases">
        <title>Dfirmibasis_genome.</title>
        <authorList>
            <person name="Edelbroek B."/>
            <person name="Kjellin J."/>
            <person name="Jerlstrom-Hultqvist J."/>
            <person name="Soderbom F."/>
        </authorList>
    </citation>
    <scope>NUCLEOTIDE SEQUENCE [LARGE SCALE GENOMIC DNA]</scope>
    <source>
        <strain evidence="1 2">TNS-C-14</strain>
    </source>
</reference>
<sequence length="66" mass="8406">MVKSQRLNQHLWHFHRLLEYNHWHHLHSNKSFVVVHNQHLCIDQALLHDYLYLNNYHRQNQRPYQR</sequence>
<evidence type="ECO:0000313" key="1">
    <source>
        <dbReference type="EMBL" id="KAK5584517.1"/>
    </source>
</evidence>
<dbReference type="AlphaFoldDB" id="A0AAN7U8W1"/>
<organism evidence="1 2">
    <name type="scientific">Dictyostelium firmibasis</name>
    <dbReference type="NCBI Taxonomy" id="79012"/>
    <lineage>
        <taxon>Eukaryota</taxon>
        <taxon>Amoebozoa</taxon>
        <taxon>Evosea</taxon>
        <taxon>Eumycetozoa</taxon>
        <taxon>Dictyostelia</taxon>
        <taxon>Dictyosteliales</taxon>
        <taxon>Dictyosteliaceae</taxon>
        <taxon>Dictyostelium</taxon>
    </lineage>
</organism>
<name>A0AAN7U8W1_9MYCE</name>